<keyword evidence="3" id="KW-1185">Reference proteome</keyword>
<dbReference type="PANTHER" id="PTHR48200:SF1">
    <property type="entry name" value="AMINOTRANSFERASE-LIKE PLANT MOBILE DOMAIN-CONTAINING PROTEIN"/>
    <property type="match status" value="1"/>
</dbReference>
<evidence type="ECO:0000313" key="3">
    <source>
        <dbReference type="Proteomes" id="UP001341840"/>
    </source>
</evidence>
<dbReference type="Proteomes" id="UP001341840">
    <property type="component" value="Unassembled WGS sequence"/>
</dbReference>
<sequence>MYALAIYDLVLFPRVRGQIDGQVIKLFEQFIPMTHGLSDMEFTYGCPNTVCKVKEIITDGKDVICVKSGVPTSDTTPRYPLWQANRGKGFKAPVVTGPELPVHMFDDPIDYKAELEYRFENAFRRLEEKEIILIQQWQRRRDDLCHHLDKKENEVIEQKEEVKVLEAQFMRMKERCHSLETILGKRNQALKSYGTEEEILRQDIIEKNHRLRVDNDLISLLESENAKLQKNVEQFAATNEKWSKMYTKMEQGTTMLLRDIRDVTCHARKKAKIVEEADAMLPPSKTQKMLSELAKELNHIGRFY</sequence>
<accession>A0ABU6RC07</accession>
<comment type="caution">
    <text evidence="2">The sequence shown here is derived from an EMBL/GenBank/DDBJ whole genome shotgun (WGS) entry which is preliminary data.</text>
</comment>
<gene>
    <name evidence="2" type="ORF">PIB30_031430</name>
</gene>
<proteinExistence type="predicted"/>
<reference evidence="2 3" key="1">
    <citation type="journal article" date="2023" name="Plants (Basel)">
        <title>Bridging the Gap: Combining Genomics and Transcriptomics Approaches to Understand Stylosanthes scabra, an Orphan Legume from the Brazilian Caatinga.</title>
        <authorList>
            <person name="Ferreira-Neto J.R.C."/>
            <person name="da Silva M.D."/>
            <person name="Binneck E."/>
            <person name="de Melo N.F."/>
            <person name="da Silva R.H."/>
            <person name="de Melo A.L.T.M."/>
            <person name="Pandolfi V."/>
            <person name="Bustamante F.O."/>
            <person name="Brasileiro-Vidal A.C."/>
            <person name="Benko-Iseppon A.M."/>
        </authorList>
    </citation>
    <scope>NUCLEOTIDE SEQUENCE [LARGE SCALE GENOMIC DNA]</scope>
    <source>
        <tissue evidence="2">Leaves</tissue>
    </source>
</reference>
<evidence type="ECO:0000313" key="2">
    <source>
        <dbReference type="EMBL" id="MED6121565.1"/>
    </source>
</evidence>
<feature type="coiled-coil region" evidence="1">
    <location>
        <begin position="134"/>
        <end position="175"/>
    </location>
</feature>
<protein>
    <submittedName>
        <fullName evidence="2">Uncharacterized protein</fullName>
    </submittedName>
</protein>
<dbReference type="PANTHER" id="PTHR48200">
    <property type="entry name" value="PROTEIN, PUTATIVE-RELATED"/>
    <property type="match status" value="1"/>
</dbReference>
<evidence type="ECO:0000256" key="1">
    <source>
        <dbReference type="SAM" id="Coils"/>
    </source>
</evidence>
<keyword evidence="1" id="KW-0175">Coiled coil</keyword>
<organism evidence="2 3">
    <name type="scientific">Stylosanthes scabra</name>
    <dbReference type="NCBI Taxonomy" id="79078"/>
    <lineage>
        <taxon>Eukaryota</taxon>
        <taxon>Viridiplantae</taxon>
        <taxon>Streptophyta</taxon>
        <taxon>Embryophyta</taxon>
        <taxon>Tracheophyta</taxon>
        <taxon>Spermatophyta</taxon>
        <taxon>Magnoliopsida</taxon>
        <taxon>eudicotyledons</taxon>
        <taxon>Gunneridae</taxon>
        <taxon>Pentapetalae</taxon>
        <taxon>rosids</taxon>
        <taxon>fabids</taxon>
        <taxon>Fabales</taxon>
        <taxon>Fabaceae</taxon>
        <taxon>Papilionoideae</taxon>
        <taxon>50 kb inversion clade</taxon>
        <taxon>dalbergioids sensu lato</taxon>
        <taxon>Dalbergieae</taxon>
        <taxon>Pterocarpus clade</taxon>
        <taxon>Stylosanthes</taxon>
    </lineage>
</organism>
<dbReference type="EMBL" id="JASCZI010030343">
    <property type="protein sequence ID" value="MED6121565.1"/>
    <property type="molecule type" value="Genomic_DNA"/>
</dbReference>
<name>A0ABU6RC07_9FABA</name>